<protein>
    <submittedName>
        <fullName evidence="1">Uncharacterized protein</fullName>
    </submittedName>
</protein>
<comment type="caution">
    <text evidence="1">The sequence shown here is derived from an EMBL/GenBank/DDBJ whole genome shotgun (WGS) entry which is preliminary data.</text>
</comment>
<evidence type="ECO:0000313" key="1">
    <source>
        <dbReference type="EMBL" id="EBW6611181.1"/>
    </source>
</evidence>
<gene>
    <name evidence="1" type="ORF">DP785_20425</name>
</gene>
<proteinExistence type="predicted"/>
<organism evidence="1">
    <name type="scientific">Salmonella muenchen</name>
    <dbReference type="NCBI Taxonomy" id="596"/>
    <lineage>
        <taxon>Bacteria</taxon>
        <taxon>Pseudomonadati</taxon>
        <taxon>Pseudomonadota</taxon>
        <taxon>Gammaproteobacteria</taxon>
        <taxon>Enterobacterales</taxon>
        <taxon>Enterobacteriaceae</taxon>
        <taxon>Salmonella</taxon>
    </lineage>
</organism>
<name>A0A5W3IQA3_SALMU</name>
<accession>A0A5W3IQA3</accession>
<sequence>MEQYPVITDANQSVPSIKLPSIDILNALDYRMKYLQNEVVKTMGKMPEEAEKLQTLVSDLIEAGHARKAIKRQATYLVIDEVQP</sequence>
<dbReference type="AlphaFoldDB" id="A0A5W3IQA3"/>
<dbReference type="EMBL" id="AAHIXF010000019">
    <property type="protein sequence ID" value="EBW6611181.1"/>
    <property type="molecule type" value="Genomic_DNA"/>
</dbReference>
<reference evidence="1" key="1">
    <citation type="submission" date="2018-06" db="EMBL/GenBank/DDBJ databases">
        <authorList>
            <person name="Ashton P.M."/>
            <person name="Dallman T."/>
            <person name="Nair S."/>
            <person name="De Pinna E."/>
            <person name="Peters T."/>
            <person name="Grant K."/>
        </authorList>
    </citation>
    <scope>NUCLEOTIDE SEQUENCE</scope>
    <source>
        <strain evidence="1">246187</strain>
    </source>
</reference>